<evidence type="ECO:0000313" key="4">
    <source>
        <dbReference type="Proteomes" id="UP001595979"/>
    </source>
</evidence>
<sequence length="1254" mass="129436">MEWSRPQRLELVHLLGEGWAGSVYAAADLDGSGLVAVRLVTVAPGPLAATMTLGAGQRHPHILPLSLPEERQAHVLSVMPLAGAGSLRRLLPPGGKGLAPEQLLDLLRQVAEALVFAHAQGAVHGNLKPENVLLEPRGEDLWVWLADFGLNGLRPTDPHSPYQSAEQRAGGAATEHDDLYALGALLFEGLSGSPLPLNPAPDDLLVLGDPWRKLAARCLGLSVPFPDLAGFLGQVRALHLAAGVQGATGGAQLLSLSADLPAAGTGPAPDAGADVTALRPGETRTLTLTLRGAPELDGEAVRLEVEGLPAGWAAPLPPVTLRAGTEALVSLGLTAPRLPDTAPRRLDVTVLALGTRPDPVPDPAAPNPPAGRRVLARLPLALRVLPFVDSVLDLRPAQPAVRRSATVALSLRNRGNRAQQYNLDLTVPPGAVVDHGAVRRQFELAPGGEYHDTLQLRLPATLLRGRTLHVLGVAHQLSRPGDAAPGQPSPWPPVHSAVQASARLDQRPLLPWWAAGLLAGAALAGAAWAARPPSIGEFALVGGVPARGEAFTLTWRTSGAGSVRIEELPGRTLGGSGQTQVPGLQTPRTYTLVASGPLARQTRQLTVSPRVPAPRVTALSVTPAQAALGQTVTVRWATENAAAVRLTPFGTVPATGSRQLTLRRDTRFELSARGGGDLAGQQDRSVQVATLRPPQIARFSITPATVTPGQPVTVRWQVGGASRVRLAPLGDLPASGNRTFVPPASANYTLKASNGQTEVMAAAAVTVVARPARILAFTVSPASPVIGQPLTVRWQTGGARSAELRWSDQRQTLPPSGDLSLIATAQMGRLTLVAQGESGPPVLRTRALTLRAPQAAAPSPRPAPTSPPPSVRVPAPQVPAAPATVPRAPAVQAPAPPAPAAQPPAAQSPGNPSPAVQSPVVQPPASRPPAARPPAAQTPAAVPRITSFTASAARPTVGQILTLRWQGRGSGRVVLSGPDGRALGTFAPSAQTRVRVTQPGTQTFTLSRATGTGRLARLSVTVARAAASTPPAVQSRPSRTPPATSGTGASGSGASVPVTPAVPRIEKFVAFPASLRPGEFATLVWKVRGASKVFIVGLRGPNADGSFAPAGQTATPRARTADQSFVLSAGGRRVTLRVPLRAVAAPSAAAQPYAGVAGTWRHSFGGLALRVEGTRVTGTLTSIRPDLPGGSVRGTLGGPPGAPTLNAFVRADGTDTAMVVQFDLAAQTFSGTYAGRGAQVRWTGARPDPAWELP</sequence>
<name>A0ABW1DRR0_9DEIO</name>
<feature type="compositionally biased region" description="Pro residues" evidence="1">
    <location>
        <begin position="859"/>
        <end position="879"/>
    </location>
</feature>
<dbReference type="InterPro" id="IPR011009">
    <property type="entry name" value="Kinase-like_dom_sf"/>
</dbReference>
<proteinExistence type="predicted"/>
<dbReference type="EMBL" id="JBHSOH010000044">
    <property type="protein sequence ID" value="MFC5850258.1"/>
    <property type="molecule type" value="Genomic_DNA"/>
</dbReference>
<dbReference type="Pfam" id="PF00069">
    <property type="entry name" value="Pkinase"/>
    <property type="match status" value="1"/>
</dbReference>
<feature type="compositionally biased region" description="Low complexity" evidence="1">
    <location>
        <begin position="903"/>
        <end position="920"/>
    </location>
</feature>
<dbReference type="PROSITE" id="PS50011">
    <property type="entry name" value="PROTEIN_KINASE_DOM"/>
    <property type="match status" value="1"/>
</dbReference>
<dbReference type="PANTHER" id="PTHR48007:SF4">
    <property type="entry name" value="LEUCINE-RICH REPEAT RECEPTOR-LIKE PROTEIN KINASE PXC1"/>
    <property type="match status" value="1"/>
</dbReference>
<dbReference type="RefSeq" id="WP_380052229.1">
    <property type="nucleotide sequence ID" value="NZ_JBHSOH010000044.1"/>
</dbReference>
<feature type="compositionally biased region" description="Low complexity" evidence="1">
    <location>
        <begin position="1041"/>
        <end position="1056"/>
    </location>
</feature>
<protein>
    <submittedName>
        <fullName evidence="3">Serine/threonine-protein kinase</fullName>
    </submittedName>
</protein>
<gene>
    <name evidence="3" type="ORF">ACFPQ6_18365</name>
</gene>
<dbReference type="Proteomes" id="UP001595979">
    <property type="component" value="Unassembled WGS sequence"/>
</dbReference>
<feature type="compositionally biased region" description="Low complexity" evidence="1">
    <location>
        <begin position="880"/>
        <end position="893"/>
    </location>
</feature>
<dbReference type="SMART" id="SM00220">
    <property type="entry name" value="S_TKc"/>
    <property type="match status" value="1"/>
</dbReference>
<keyword evidence="3" id="KW-0808">Transferase</keyword>
<comment type="caution">
    <text evidence="3">The sequence shown here is derived from an EMBL/GenBank/DDBJ whole genome shotgun (WGS) entry which is preliminary data.</text>
</comment>
<dbReference type="InterPro" id="IPR046959">
    <property type="entry name" value="PRK1-6/SRF4-like"/>
</dbReference>
<feature type="domain" description="Protein kinase" evidence="2">
    <location>
        <begin position="9"/>
        <end position="296"/>
    </location>
</feature>
<organism evidence="3 4">
    <name type="scientific">Deinococcus petrolearius</name>
    <dbReference type="NCBI Taxonomy" id="1751295"/>
    <lineage>
        <taxon>Bacteria</taxon>
        <taxon>Thermotogati</taxon>
        <taxon>Deinococcota</taxon>
        <taxon>Deinococci</taxon>
        <taxon>Deinococcales</taxon>
        <taxon>Deinococcaceae</taxon>
        <taxon>Deinococcus</taxon>
    </lineage>
</organism>
<evidence type="ECO:0000256" key="1">
    <source>
        <dbReference type="SAM" id="MobiDB-lite"/>
    </source>
</evidence>
<keyword evidence="3" id="KW-0418">Kinase</keyword>
<dbReference type="Gene3D" id="1.10.510.10">
    <property type="entry name" value="Transferase(Phosphotransferase) domain 1"/>
    <property type="match status" value="1"/>
</dbReference>
<reference evidence="4" key="1">
    <citation type="journal article" date="2019" name="Int. J. Syst. Evol. Microbiol.">
        <title>The Global Catalogue of Microorganisms (GCM) 10K type strain sequencing project: providing services to taxonomists for standard genome sequencing and annotation.</title>
        <authorList>
            <consortium name="The Broad Institute Genomics Platform"/>
            <consortium name="The Broad Institute Genome Sequencing Center for Infectious Disease"/>
            <person name="Wu L."/>
            <person name="Ma J."/>
        </authorList>
    </citation>
    <scope>NUCLEOTIDE SEQUENCE [LARGE SCALE GENOMIC DNA]</scope>
    <source>
        <strain evidence="4">CGMCC 1.15053</strain>
    </source>
</reference>
<dbReference type="GO" id="GO:0016301">
    <property type="term" value="F:kinase activity"/>
    <property type="evidence" value="ECO:0007669"/>
    <property type="project" value="UniProtKB-KW"/>
</dbReference>
<feature type="region of interest" description="Disordered" evidence="1">
    <location>
        <begin position="852"/>
        <end position="940"/>
    </location>
</feature>
<dbReference type="PANTHER" id="PTHR48007">
    <property type="entry name" value="LEUCINE-RICH REPEAT RECEPTOR-LIKE PROTEIN KINASE PXC1"/>
    <property type="match status" value="1"/>
</dbReference>
<dbReference type="InterPro" id="IPR000719">
    <property type="entry name" value="Prot_kinase_dom"/>
</dbReference>
<feature type="compositionally biased region" description="Pro residues" evidence="1">
    <location>
        <begin position="921"/>
        <end position="932"/>
    </location>
</feature>
<evidence type="ECO:0000259" key="2">
    <source>
        <dbReference type="PROSITE" id="PS50011"/>
    </source>
</evidence>
<accession>A0ABW1DRR0</accession>
<feature type="region of interest" description="Disordered" evidence="1">
    <location>
        <begin position="1026"/>
        <end position="1056"/>
    </location>
</feature>
<evidence type="ECO:0000313" key="3">
    <source>
        <dbReference type="EMBL" id="MFC5850258.1"/>
    </source>
</evidence>
<dbReference type="SUPFAM" id="SSF56112">
    <property type="entry name" value="Protein kinase-like (PK-like)"/>
    <property type="match status" value="1"/>
</dbReference>
<keyword evidence="4" id="KW-1185">Reference proteome</keyword>